<dbReference type="NCBIfam" id="TIGR01707">
    <property type="entry name" value="gspI"/>
    <property type="match status" value="1"/>
</dbReference>
<protein>
    <recommendedName>
        <fullName evidence="9">Type II secretion system protein I</fullName>
        <shortName evidence="9">T2SS minor pseudopilin I</shortName>
    </recommendedName>
</protein>
<organism evidence="11 12">
    <name type="scientific">Marinobacter salinexigens</name>
    <dbReference type="NCBI Taxonomy" id="2919747"/>
    <lineage>
        <taxon>Bacteria</taxon>
        <taxon>Pseudomonadati</taxon>
        <taxon>Pseudomonadota</taxon>
        <taxon>Gammaproteobacteria</taxon>
        <taxon>Pseudomonadales</taxon>
        <taxon>Marinobacteraceae</taxon>
        <taxon>Marinobacter</taxon>
    </lineage>
</organism>
<proteinExistence type="inferred from homology"/>
<dbReference type="EMBL" id="VTUU01000004">
    <property type="protein sequence ID" value="KAA1173962.1"/>
    <property type="molecule type" value="Genomic_DNA"/>
</dbReference>
<dbReference type="InterPro" id="IPR012902">
    <property type="entry name" value="N_methyl_site"/>
</dbReference>
<gene>
    <name evidence="11" type="primary">gspI</name>
    <name evidence="11" type="ORF">FWJ25_11195</name>
</gene>
<dbReference type="GO" id="GO:0005886">
    <property type="term" value="C:plasma membrane"/>
    <property type="evidence" value="ECO:0007669"/>
    <property type="project" value="UniProtKB-SubCell"/>
</dbReference>
<dbReference type="Pfam" id="PF02501">
    <property type="entry name" value="T2SSI"/>
    <property type="match status" value="1"/>
</dbReference>
<feature type="domain" description="Type II secretion system protein GspI C-terminal" evidence="10">
    <location>
        <begin position="41"/>
        <end position="121"/>
    </location>
</feature>
<accession>A0A5B0VHA6</accession>
<keyword evidence="5 9" id="KW-0997">Cell inner membrane</keyword>
<evidence type="ECO:0000256" key="6">
    <source>
        <dbReference type="ARBA" id="ARBA00022692"/>
    </source>
</evidence>
<comment type="subcellular location">
    <subcellularLocation>
        <location evidence="1 9">Cell inner membrane</location>
        <topology evidence="1 9">Single-pass membrane protein</topology>
    </subcellularLocation>
</comment>
<keyword evidence="6" id="KW-0812">Transmembrane</keyword>
<name>A0A5B0VHA6_9GAMM</name>
<evidence type="ECO:0000259" key="10">
    <source>
        <dbReference type="Pfam" id="PF02501"/>
    </source>
</evidence>
<comment type="caution">
    <text evidence="11">The sequence shown here is derived from an EMBL/GenBank/DDBJ whole genome shotgun (WGS) entry which is preliminary data.</text>
</comment>
<evidence type="ECO:0000313" key="11">
    <source>
        <dbReference type="EMBL" id="KAA1173962.1"/>
    </source>
</evidence>
<dbReference type="SUPFAM" id="SSF54523">
    <property type="entry name" value="Pili subunits"/>
    <property type="match status" value="1"/>
</dbReference>
<dbReference type="PANTHER" id="PTHR38779">
    <property type="entry name" value="TYPE II SECRETION SYSTEM PROTEIN I-RELATED"/>
    <property type="match status" value="1"/>
</dbReference>
<keyword evidence="8" id="KW-0472">Membrane</keyword>
<evidence type="ECO:0000256" key="4">
    <source>
        <dbReference type="ARBA" id="ARBA00022481"/>
    </source>
</evidence>
<comment type="subunit">
    <text evidence="9">Type II secretion is composed of four main components: the outer membrane complex, the inner membrane complex, the cytoplasmic secretion ATPase and the periplasm-spanning pseudopilus.</text>
</comment>
<dbReference type="GO" id="GO:0015628">
    <property type="term" value="P:protein secretion by the type II secretion system"/>
    <property type="evidence" value="ECO:0007669"/>
    <property type="project" value="UniProtKB-UniRule"/>
</dbReference>
<evidence type="ECO:0000313" key="12">
    <source>
        <dbReference type="Proteomes" id="UP000323161"/>
    </source>
</evidence>
<evidence type="ECO:0000256" key="1">
    <source>
        <dbReference type="ARBA" id="ARBA00004377"/>
    </source>
</evidence>
<dbReference type="Gene3D" id="3.30.1300.30">
    <property type="entry name" value="GSPII I/J protein-like"/>
    <property type="match status" value="1"/>
</dbReference>
<keyword evidence="3" id="KW-1003">Cell membrane</keyword>
<dbReference type="Pfam" id="PF07963">
    <property type="entry name" value="N_methyl"/>
    <property type="match status" value="1"/>
</dbReference>
<comment type="PTM">
    <text evidence="9">Cleaved by prepilin peptidase.</text>
</comment>
<reference evidence="11 12" key="1">
    <citation type="submission" date="2019-08" db="EMBL/GenBank/DDBJ databases">
        <title>Marinobacter ZYF650 sp. nov., a marine bacterium isolated from seawater of the Mariana trench.</title>
        <authorList>
            <person name="Ahmad W."/>
        </authorList>
    </citation>
    <scope>NUCLEOTIDE SEQUENCE [LARGE SCALE GENOMIC DNA]</scope>
    <source>
        <strain evidence="11 12">ZYF650</strain>
    </source>
</reference>
<dbReference type="InterPro" id="IPR010052">
    <property type="entry name" value="T2SS_protein-GspI"/>
</dbReference>
<dbReference type="RefSeq" id="WP_149600358.1">
    <property type="nucleotide sequence ID" value="NZ_VTUU01000004.1"/>
</dbReference>
<dbReference type="GO" id="GO:0015627">
    <property type="term" value="C:type II protein secretion system complex"/>
    <property type="evidence" value="ECO:0007669"/>
    <property type="project" value="UniProtKB-UniRule"/>
</dbReference>
<dbReference type="InterPro" id="IPR045584">
    <property type="entry name" value="Pilin-like"/>
</dbReference>
<dbReference type="Proteomes" id="UP000323161">
    <property type="component" value="Unassembled WGS sequence"/>
</dbReference>
<dbReference type="InterPro" id="IPR003413">
    <property type="entry name" value="T2SS_GspI_C"/>
</dbReference>
<comment type="function">
    <text evidence="9">Component of the type II secretion system required for the energy-dependent secretion of extracellular factors such as proteases and toxins from the periplasm.</text>
</comment>
<keyword evidence="12" id="KW-1185">Reference proteome</keyword>
<evidence type="ECO:0000256" key="8">
    <source>
        <dbReference type="ARBA" id="ARBA00023136"/>
    </source>
</evidence>
<comment type="similarity">
    <text evidence="2 9">Belongs to the GSP I family.</text>
</comment>
<sequence>MRKHNGFTLIEVLVALLVFGLIASAAAQVGSQYIGSYERVRDKTLAAWMADNRINELRLEKELPGISENTRDTEYGPYRWQVTTRVLATEDPTMRRIEVTVARYTSNSSEPAPVHTLSAFVGEN</sequence>
<dbReference type="PANTHER" id="PTHR38779:SF2">
    <property type="entry name" value="TYPE II SECRETION SYSTEM PROTEIN I-RELATED"/>
    <property type="match status" value="1"/>
</dbReference>
<dbReference type="NCBIfam" id="TIGR02532">
    <property type="entry name" value="IV_pilin_GFxxxE"/>
    <property type="match status" value="1"/>
</dbReference>
<keyword evidence="7" id="KW-1133">Transmembrane helix</keyword>
<dbReference type="AlphaFoldDB" id="A0A5B0VHA6"/>
<evidence type="ECO:0000256" key="9">
    <source>
        <dbReference type="RuleBase" id="RU368030"/>
    </source>
</evidence>
<evidence type="ECO:0000256" key="3">
    <source>
        <dbReference type="ARBA" id="ARBA00022475"/>
    </source>
</evidence>
<keyword evidence="4 9" id="KW-0488">Methylation</keyword>
<evidence type="ECO:0000256" key="5">
    <source>
        <dbReference type="ARBA" id="ARBA00022519"/>
    </source>
</evidence>
<evidence type="ECO:0000256" key="7">
    <source>
        <dbReference type="ARBA" id="ARBA00022989"/>
    </source>
</evidence>
<evidence type="ECO:0000256" key="2">
    <source>
        <dbReference type="ARBA" id="ARBA00008358"/>
    </source>
</evidence>